<dbReference type="NCBIfam" id="TIGR02532">
    <property type="entry name" value="IV_pilin_GFxxxE"/>
    <property type="match status" value="1"/>
</dbReference>
<keyword evidence="3" id="KW-1185">Reference proteome</keyword>
<evidence type="ECO:0000313" key="3">
    <source>
        <dbReference type="Proteomes" id="UP001164909"/>
    </source>
</evidence>
<protein>
    <submittedName>
        <fullName evidence="2">Prepilin-type N-terminal cleavage/methylation domain-containing protein</fullName>
    </submittedName>
</protein>
<keyword evidence="1" id="KW-0472">Membrane</keyword>
<accession>A0ABY7BLB7</accession>
<evidence type="ECO:0000313" key="2">
    <source>
        <dbReference type="EMBL" id="WAM33193.1"/>
    </source>
</evidence>
<keyword evidence="1" id="KW-1133">Transmembrane helix</keyword>
<dbReference type="InterPro" id="IPR012902">
    <property type="entry name" value="N_methyl_site"/>
</dbReference>
<evidence type="ECO:0000256" key="1">
    <source>
        <dbReference type="SAM" id="Phobius"/>
    </source>
</evidence>
<keyword evidence="1" id="KW-0812">Transmembrane</keyword>
<name>A0ABY7BLB7_9FIRM</name>
<dbReference type="EMBL" id="CP113865">
    <property type="protein sequence ID" value="WAM33193.1"/>
    <property type="molecule type" value="Genomic_DNA"/>
</dbReference>
<reference evidence="2" key="1">
    <citation type="submission" date="2022-12" db="EMBL/GenBank/DDBJ databases">
        <authorList>
            <person name="Bing R.G."/>
            <person name="Willard D.J."/>
            <person name="Manesh M.J.H."/>
            <person name="Laemthong T."/>
            <person name="Crosby J.R."/>
            <person name="Kelly R.M."/>
        </authorList>
    </citation>
    <scope>NUCLEOTIDE SEQUENCE</scope>
    <source>
        <strain evidence="2">DSM 8990</strain>
    </source>
</reference>
<gene>
    <name evidence="2" type="ORF">OTK00_001672</name>
</gene>
<dbReference type="Proteomes" id="UP001164909">
    <property type="component" value="Chromosome"/>
</dbReference>
<dbReference type="Pfam" id="PF07963">
    <property type="entry name" value="N_methyl"/>
    <property type="match status" value="1"/>
</dbReference>
<feature type="transmembrane region" description="Helical" evidence="1">
    <location>
        <begin position="12"/>
        <end position="31"/>
    </location>
</feature>
<dbReference type="RefSeq" id="WP_157841029.1">
    <property type="nucleotide sequence ID" value="NZ_CP113865.1"/>
</dbReference>
<proteinExistence type="predicted"/>
<organism evidence="2 3">
    <name type="scientific">Caldicellulosiruptor morganii</name>
    <dbReference type="NCBI Taxonomy" id="1387555"/>
    <lineage>
        <taxon>Bacteria</taxon>
        <taxon>Bacillati</taxon>
        <taxon>Bacillota</taxon>
        <taxon>Bacillota incertae sedis</taxon>
        <taxon>Caldicellulosiruptorales</taxon>
        <taxon>Caldicellulosiruptoraceae</taxon>
        <taxon>Caldicellulosiruptor</taxon>
    </lineage>
</organism>
<sequence length="261" mass="29710">MIDVMRLKGFSLVEIIVAVALFALFIIPIGFSINQSVKVTSKAKVEMDVNQILNDAVEKIYEQVRTSAYPSNGSIGYDFDNNVYEVNYSCNITKSNYDIIVEGDSQNSLTVYKKVYSGGNIVYQPAGITVVSSPVNLDVYYDEGSNRAEYKFSFAGVFQVCSIDFPSFNILWLENKLANSFDVNVDGIFRQNSTSRYPLLLINWGEFNNFHYLKPVTISDRVEFFDTSTSSYFNQLVEVSLEIKDSKRGVVLKRYKFMVRR</sequence>